<dbReference type="Proteomes" id="UP000076154">
    <property type="component" value="Unassembled WGS sequence"/>
</dbReference>
<feature type="compositionally biased region" description="Polar residues" evidence="1">
    <location>
        <begin position="1"/>
        <end position="11"/>
    </location>
</feature>
<dbReference type="InParanoid" id="A0A369JND8"/>
<dbReference type="AlphaFoldDB" id="A0A369JND8"/>
<reference evidence="2" key="1">
    <citation type="submission" date="2018-04" db="EMBL/GenBank/DDBJ databases">
        <title>Whole genome sequencing of Hypsizygus marmoreus.</title>
        <authorList>
            <person name="Choi I.-G."/>
            <person name="Min B."/>
            <person name="Kim J.-G."/>
            <person name="Kim S."/>
            <person name="Oh Y.-L."/>
            <person name="Kong W.-S."/>
            <person name="Park H."/>
            <person name="Jeong J."/>
            <person name="Song E.-S."/>
        </authorList>
    </citation>
    <scope>NUCLEOTIDE SEQUENCE [LARGE SCALE GENOMIC DNA]</scope>
    <source>
        <strain evidence="2">51987-8</strain>
    </source>
</reference>
<name>A0A369JND8_HYPMA</name>
<evidence type="ECO:0000313" key="2">
    <source>
        <dbReference type="EMBL" id="RDB22730.1"/>
    </source>
</evidence>
<evidence type="ECO:0000256" key="1">
    <source>
        <dbReference type="SAM" id="MobiDB-lite"/>
    </source>
</evidence>
<sequence>MWKESNTTLVGRTNDAGNARSAVPRRRRNRERAERMQVFSIPTPPVMQAPSRSEENNNNVRTEANDSFHDLRMGAMPGEDMQARGQVGHTQHLAVRSLLWSAGSASSPICTETRAAGGSVRQRNLFCAARRPYHDPPAHHDLGRMDIDPLIGSRRGWLTLQRGRRNSACSPDTAAKAFRENIWKYNRAFSFTSLGVKEDHSVNNGPGKPVFRISVELCHWSGALVPEHGQLPRYAQLYMYEPRAALEAQMQQNSDLDRRTVEGLQDMLSHHHQYVPVYRHAFEILRTCDPVLDVSIRLRVAPGNDRRRYNLPTADEVAIILLNDASTETRDIILHQRQGRLHRISELHPA</sequence>
<keyword evidence="3" id="KW-1185">Reference proteome</keyword>
<dbReference type="EMBL" id="LUEZ02000049">
    <property type="protein sequence ID" value="RDB22730.1"/>
    <property type="molecule type" value="Genomic_DNA"/>
</dbReference>
<dbReference type="STRING" id="39966.A0A369JND8"/>
<dbReference type="OrthoDB" id="3366231at2759"/>
<feature type="region of interest" description="Disordered" evidence="1">
    <location>
        <begin position="1"/>
        <end position="36"/>
    </location>
</feature>
<organism evidence="2 3">
    <name type="scientific">Hypsizygus marmoreus</name>
    <name type="common">White beech mushroom</name>
    <name type="synonym">Agaricus marmoreus</name>
    <dbReference type="NCBI Taxonomy" id="39966"/>
    <lineage>
        <taxon>Eukaryota</taxon>
        <taxon>Fungi</taxon>
        <taxon>Dikarya</taxon>
        <taxon>Basidiomycota</taxon>
        <taxon>Agaricomycotina</taxon>
        <taxon>Agaricomycetes</taxon>
        <taxon>Agaricomycetidae</taxon>
        <taxon>Agaricales</taxon>
        <taxon>Tricholomatineae</taxon>
        <taxon>Lyophyllaceae</taxon>
        <taxon>Hypsizygus</taxon>
    </lineage>
</organism>
<evidence type="ECO:0000313" key="3">
    <source>
        <dbReference type="Proteomes" id="UP000076154"/>
    </source>
</evidence>
<dbReference type="PANTHER" id="PTHR45786:SF74">
    <property type="entry name" value="ATP-DEPENDENT DNA HELICASE"/>
    <property type="match status" value="1"/>
</dbReference>
<evidence type="ECO:0008006" key="4">
    <source>
        <dbReference type="Google" id="ProtNLM"/>
    </source>
</evidence>
<comment type="caution">
    <text evidence="2">The sequence shown here is derived from an EMBL/GenBank/DDBJ whole genome shotgun (WGS) entry which is preliminary data.</text>
</comment>
<proteinExistence type="predicted"/>
<protein>
    <recommendedName>
        <fullName evidence="4">Helitron helicase-like domain-containing protein</fullName>
    </recommendedName>
</protein>
<gene>
    <name evidence="2" type="ORF">Hypma_009973</name>
</gene>
<dbReference type="PANTHER" id="PTHR45786">
    <property type="entry name" value="DNA BINDING PROTEIN-LIKE"/>
    <property type="match status" value="1"/>
</dbReference>
<accession>A0A369JND8</accession>